<dbReference type="GO" id="GO:0016829">
    <property type="term" value="F:lyase activity"/>
    <property type="evidence" value="ECO:0007669"/>
    <property type="project" value="UniProtKB-KW"/>
</dbReference>
<dbReference type="Proteomes" id="UP001149163">
    <property type="component" value="Unassembled WGS sequence"/>
</dbReference>
<dbReference type="InterPro" id="IPR011050">
    <property type="entry name" value="Pectin_lyase_fold/virulence"/>
</dbReference>
<evidence type="ECO:0000259" key="2">
    <source>
        <dbReference type="Pfam" id="PF12708"/>
    </source>
</evidence>
<dbReference type="SUPFAM" id="SSF51126">
    <property type="entry name" value="Pectin lyase-like"/>
    <property type="match status" value="2"/>
</dbReference>
<dbReference type="RefSeq" id="XP_056538989.1">
    <property type="nucleotide sequence ID" value="XM_056691283.1"/>
</dbReference>
<evidence type="ECO:0000256" key="1">
    <source>
        <dbReference type="SAM" id="MobiDB-lite"/>
    </source>
</evidence>
<sequence length="704" mass="75327">MDYNVVNDGSGDQTPKLQKAIDDDGNGGTRKGSGVTRHPAEVFLPGGIYQLGSTLTLTVGTIIVGDPRNPPIIRASPYFQGEFLIMGYDKNNGNPETSFMMLMKNVILDTATVPTTQSITALQWGVAQGAGLTNIQIRMPTGSSLHTGINIVAGSTIAVTDVTIIGGATGIINSNQQVNFKNVHFISCGTAFEAAGGFTVLLQSAFFESCGTGINMTSNALGSLVILDSVSTNSGPFIRFYDSSHDTGNQNSQLLIQNLEYNSKSPIAVDTNGHVRLEATAHVDTWVWGTMVPGAYVAGAEWTTQRSPQLLVNGRYFTKPQPTYARFSGDDIVNVKTAPGQTAKGDGVTDDTAALNAILARNAANCKITYIPFGVYRVSDTIHIPVGSRIVGEAWPVISAYGDTFKDPASPRAVVRLGNPGDVGLIEIQDMRFSVGEILPGAKVVEINAAGQQPGDVGLWNSLVMIGGTAETSISDVCTSQDPKDCMAAFMVMHLTETSSAYIENFWGWTADHNLDSKSLLTIVSTGRGILVESTKGTWLTGTGSEHHWLYNYNFHRAANVYAGLLQSESPYMQGSGEFEKAPAPWTADAQLGDPDFSWCGADDDKCRTALATNVDGGSNIALYNSAAWAFFDGYWNGLYNEPCQGKCQANMMRVTGAPQNLVWYSIGTRQTDVMVLDGKSNPRETDHAGGWEAIIQAYGEFAA</sequence>
<name>A0A9W9HND6_9EURO</name>
<dbReference type="PANTHER" id="PTHR33928">
    <property type="entry name" value="POLYGALACTURONASE QRT3"/>
    <property type="match status" value="1"/>
</dbReference>
<dbReference type="FunFam" id="2.160.20.10:FF:000049">
    <property type="entry name" value="Putative exo-beta-1,3-glucanase"/>
    <property type="match status" value="1"/>
</dbReference>
<dbReference type="CDD" id="cd23668">
    <property type="entry name" value="GH55_beta13glucanase-like"/>
    <property type="match status" value="1"/>
</dbReference>
<keyword evidence="3" id="KW-0456">Lyase</keyword>
<feature type="region of interest" description="Disordered" evidence="1">
    <location>
        <begin position="1"/>
        <end position="38"/>
    </location>
</feature>
<proteinExistence type="predicted"/>
<dbReference type="PANTHER" id="PTHR33928:SF2">
    <property type="entry name" value="PECTATE LYASE SUPERFAMILY PROTEIN DOMAIN-CONTAINING PROTEIN-RELATED"/>
    <property type="match status" value="1"/>
</dbReference>
<dbReference type="GO" id="GO:0004650">
    <property type="term" value="F:polygalacturonase activity"/>
    <property type="evidence" value="ECO:0007669"/>
    <property type="project" value="InterPro"/>
</dbReference>
<dbReference type="Gene3D" id="2.160.20.10">
    <property type="entry name" value="Single-stranded right-handed beta-helix, Pectin lyase-like"/>
    <property type="match status" value="2"/>
</dbReference>
<feature type="domain" description="Rhamnogalacturonase A/B/Epimerase-like pectate lyase" evidence="2">
    <location>
        <begin position="2"/>
        <end position="215"/>
    </location>
</feature>
<reference evidence="3" key="2">
    <citation type="journal article" date="2023" name="IMA Fungus">
        <title>Comparative genomic study of the Penicillium genus elucidates a diverse pangenome and 15 lateral gene transfer events.</title>
        <authorList>
            <person name="Petersen C."/>
            <person name="Sorensen T."/>
            <person name="Nielsen M.R."/>
            <person name="Sondergaard T.E."/>
            <person name="Sorensen J.L."/>
            <person name="Fitzpatrick D.A."/>
            <person name="Frisvad J.C."/>
            <person name="Nielsen K.L."/>
        </authorList>
    </citation>
    <scope>NUCLEOTIDE SEQUENCE</scope>
    <source>
        <strain evidence="3">IBT 26290</strain>
    </source>
</reference>
<evidence type="ECO:0000313" key="4">
    <source>
        <dbReference type="Proteomes" id="UP001149163"/>
    </source>
</evidence>
<dbReference type="GeneID" id="81430459"/>
<dbReference type="AlphaFoldDB" id="A0A9W9HND6"/>
<dbReference type="InterPro" id="IPR012334">
    <property type="entry name" value="Pectin_lyas_fold"/>
</dbReference>
<evidence type="ECO:0000313" key="3">
    <source>
        <dbReference type="EMBL" id="KAJ5152681.1"/>
    </source>
</evidence>
<comment type="caution">
    <text evidence="3">The sequence shown here is derived from an EMBL/GenBank/DDBJ whole genome shotgun (WGS) entry which is preliminary data.</text>
</comment>
<dbReference type="InterPro" id="IPR024535">
    <property type="entry name" value="RHGA/B-epi-like_pectate_lyase"/>
</dbReference>
<dbReference type="EMBL" id="JAPQKN010000007">
    <property type="protein sequence ID" value="KAJ5152681.1"/>
    <property type="molecule type" value="Genomic_DNA"/>
</dbReference>
<dbReference type="InterPro" id="IPR039279">
    <property type="entry name" value="QRT3-like"/>
</dbReference>
<dbReference type="OrthoDB" id="1046782at2759"/>
<gene>
    <name evidence="3" type="ORF">N7482_009159</name>
</gene>
<reference evidence="3" key="1">
    <citation type="submission" date="2022-11" db="EMBL/GenBank/DDBJ databases">
        <authorList>
            <person name="Petersen C."/>
        </authorList>
    </citation>
    <scope>NUCLEOTIDE SEQUENCE</scope>
    <source>
        <strain evidence="3">IBT 26290</strain>
    </source>
</reference>
<organism evidence="3 4">
    <name type="scientific">Penicillium canariense</name>
    <dbReference type="NCBI Taxonomy" id="189055"/>
    <lineage>
        <taxon>Eukaryota</taxon>
        <taxon>Fungi</taxon>
        <taxon>Dikarya</taxon>
        <taxon>Ascomycota</taxon>
        <taxon>Pezizomycotina</taxon>
        <taxon>Eurotiomycetes</taxon>
        <taxon>Eurotiomycetidae</taxon>
        <taxon>Eurotiales</taxon>
        <taxon>Aspergillaceae</taxon>
        <taxon>Penicillium</taxon>
    </lineage>
</organism>
<protein>
    <submittedName>
        <fullName evidence="3">Pectin lyase fold/virulence factor</fullName>
    </submittedName>
</protein>
<feature type="domain" description="Rhamnogalacturonase A/B/Epimerase-like pectate lyase" evidence="2">
    <location>
        <begin position="342"/>
        <end position="400"/>
    </location>
</feature>
<dbReference type="Pfam" id="PF12708">
    <property type="entry name" value="Pect-lyase_RHGA_epim"/>
    <property type="match status" value="2"/>
</dbReference>
<keyword evidence="4" id="KW-1185">Reference proteome</keyword>
<accession>A0A9W9HND6</accession>